<dbReference type="InterPro" id="IPR003812">
    <property type="entry name" value="Fido"/>
</dbReference>
<sequence length="320" mass="35644">MTEIIIYEDPEATTAVQVTLDGETVWLTQAQMAELFGRERSVITRHVRNVFQDGELDRQAVCALFAQTAADGKKYQTEHYNLDVIISVGYRVKSPQGVRFRQWASSVLKDHLLKGYSLNRQRLGERGLEEAQAALDLMSRTLAANALVDDTGQAVVALIARYAKTWRLLLQYDEDRVPMPEGCSPARGVLECDRARAAIAGLKADLFARGEATQLFGQERDGALPGILGNIEQTMFGEALYASREEKAAHLLYFVIKDHPFADGNKRIGSFLFLLYLQQEEMALRMGDTALTALALLVAESLPRNKDLLIRLIVNLLAES</sequence>
<comment type="caution">
    <text evidence="2">The sequence shown here is derived from an EMBL/GenBank/DDBJ whole genome shotgun (WGS) entry which is preliminary data.</text>
</comment>
<dbReference type="PANTHER" id="PTHR35810">
    <property type="entry name" value="CYTOPLASMIC PROTEIN-RELATED"/>
    <property type="match status" value="1"/>
</dbReference>
<dbReference type="PROSITE" id="PS51459">
    <property type="entry name" value="FIDO"/>
    <property type="match status" value="1"/>
</dbReference>
<accession>A0ABR9H0L1</accession>
<dbReference type="InterPro" id="IPR053737">
    <property type="entry name" value="Type_II_TA_Toxin"/>
</dbReference>
<dbReference type="Pfam" id="PF13310">
    <property type="entry name" value="Virulence_RhuM"/>
    <property type="match status" value="1"/>
</dbReference>
<dbReference type="InterPro" id="IPR011204">
    <property type="entry name" value="Virulence_RhuM-like"/>
</dbReference>
<evidence type="ECO:0000313" key="3">
    <source>
        <dbReference type="Proteomes" id="UP000639010"/>
    </source>
</evidence>
<evidence type="ECO:0000259" key="1">
    <source>
        <dbReference type="PROSITE" id="PS51459"/>
    </source>
</evidence>
<name>A0ABR9H0L1_9BACT</name>
<dbReference type="PANTHER" id="PTHR35810:SF1">
    <property type="entry name" value="CYTOPLASMIC PROTEIN"/>
    <property type="match status" value="1"/>
</dbReference>
<dbReference type="Proteomes" id="UP000639010">
    <property type="component" value="Unassembled WGS sequence"/>
</dbReference>
<keyword evidence="3" id="KW-1185">Reference proteome</keyword>
<dbReference type="EMBL" id="JADBGG010000004">
    <property type="protein sequence ID" value="MBE1424242.1"/>
    <property type="molecule type" value="Genomic_DNA"/>
</dbReference>
<gene>
    <name evidence="2" type="ORF">H4684_000869</name>
</gene>
<reference evidence="2 3" key="1">
    <citation type="submission" date="2020-10" db="EMBL/GenBank/DDBJ databases">
        <title>Genomic Encyclopedia of Type Strains, Phase IV (KMG-IV): sequencing the most valuable type-strain genomes for metagenomic binning, comparative biology and taxonomic classification.</title>
        <authorList>
            <person name="Goeker M."/>
        </authorList>
    </citation>
    <scope>NUCLEOTIDE SEQUENCE [LARGE SCALE GENOMIC DNA]</scope>
    <source>
        <strain evidence="2 3">DSM 4194</strain>
    </source>
</reference>
<dbReference type="RefSeq" id="WP_192622938.1">
    <property type="nucleotide sequence ID" value="NZ_JADBGG010000004.1"/>
</dbReference>
<dbReference type="Gene3D" id="1.20.120.1870">
    <property type="entry name" value="Fic/DOC protein, Fido domain"/>
    <property type="match status" value="1"/>
</dbReference>
<protein>
    <submittedName>
        <fullName evidence="2">Prophage maintenance system killer protein</fullName>
    </submittedName>
</protein>
<dbReference type="Pfam" id="PF02661">
    <property type="entry name" value="Fic"/>
    <property type="match status" value="1"/>
</dbReference>
<evidence type="ECO:0000313" key="2">
    <source>
        <dbReference type="EMBL" id="MBE1424242.1"/>
    </source>
</evidence>
<organism evidence="2 3">
    <name type="scientific">Desulfomicrobium macestii</name>
    <dbReference type="NCBI Taxonomy" id="90731"/>
    <lineage>
        <taxon>Bacteria</taxon>
        <taxon>Pseudomonadati</taxon>
        <taxon>Thermodesulfobacteriota</taxon>
        <taxon>Desulfovibrionia</taxon>
        <taxon>Desulfovibrionales</taxon>
        <taxon>Desulfomicrobiaceae</taxon>
        <taxon>Desulfomicrobium</taxon>
    </lineage>
</organism>
<dbReference type="SUPFAM" id="SSF140931">
    <property type="entry name" value="Fic-like"/>
    <property type="match status" value="1"/>
</dbReference>
<proteinExistence type="predicted"/>
<dbReference type="InterPro" id="IPR036597">
    <property type="entry name" value="Fido-like_dom_sf"/>
</dbReference>
<feature type="domain" description="Fido" evidence="1">
    <location>
        <begin position="194"/>
        <end position="319"/>
    </location>
</feature>